<accession>A0A835H628</accession>
<dbReference type="GO" id="GO:0009055">
    <property type="term" value="F:electron transfer activity"/>
    <property type="evidence" value="ECO:0007669"/>
    <property type="project" value="InterPro"/>
</dbReference>
<evidence type="ECO:0000313" key="16">
    <source>
        <dbReference type="Proteomes" id="UP000631114"/>
    </source>
</evidence>
<feature type="signal peptide" evidence="13">
    <location>
        <begin position="1"/>
        <end position="24"/>
    </location>
</feature>
<evidence type="ECO:0000256" key="6">
    <source>
        <dbReference type="ARBA" id="ARBA00022982"/>
    </source>
</evidence>
<comment type="subcellular location">
    <subcellularLocation>
        <location evidence="1">Membrane</location>
        <topology evidence="1">Single-pass type I membrane protein</topology>
    </subcellularLocation>
</comment>
<dbReference type="PANTHER" id="PTHR33021">
    <property type="entry name" value="BLUE COPPER PROTEIN"/>
    <property type="match status" value="1"/>
</dbReference>
<dbReference type="GO" id="GO:0005886">
    <property type="term" value="C:plasma membrane"/>
    <property type="evidence" value="ECO:0007669"/>
    <property type="project" value="TreeGrafter"/>
</dbReference>
<evidence type="ECO:0000256" key="2">
    <source>
        <dbReference type="ARBA" id="ARBA00022448"/>
    </source>
</evidence>
<dbReference type="CDD" id="cd04216">
    <property type="entry name" value="Phytocyanin"/>
    <property type="match status" value="1"/>
</dbReference>
<evidence type="ECO:0000256" key="12">
    <source>
        <dbReference type="SAM" id="Phobius"/>
    </source>
</evidence>
<evidence type="ECO:0000256" key="5">
    <source>
        <dbReference type="ARBA" id="ARBA00022729"/>
    </source>
</evidence>
<dbReference type="Gene3D" id="2.60.40.420">
    <property type="entry name" value="Cupredoxins - blue copper proteins"/>
    <property type="match status" value="1"/>
</dbReference>
<dbReference type="GO" id="GO:0046872">
    <property type="term" value="F:metal ion binding"/>
    <property type="evidence" value="ECO:0007669"/>
    <property type="project" value="UniProtKB-KW"/>
</dbReference>
<dbReference type="Proteomes" id="UP000631114">
    <property type="component" value="Unassembled WGS sequence"/>
</dbReference>
<dbReference type="InterPro" id="IPR039391">
    <property type="entry name" value="Phytocyanin-like"/>
</dbReference>
<keyword evidence="2" id="KW-0813">Transport</keyword>
<protein>
    <recommendedName>
        <fullName evidence="14">Phytocyanin domain-containing protein</fullName>
    </recommendedName>
</protein>
<evidence type="ECO:0000256" key="10">
    <source>
        <dbReference type="ARBA" id="ARBA00023157"/>
    </source>
</evidence>
<keyword evidence="6" id="KW-0249">Electron transport</keyword>
<dbReference type="SUPFAM" id="SSF49503">
    <property type="entry name" value="Cupredoxins"/>
    <property type="match status" value="1"/>
</dbReference>
<dbReference type="AlphaFoldDB" id="A0A835H628"/>
<organism evidence="15 16">
    <name type="scientific">Coptis chinensis</name>
    <dbReference type="NCBI Taxonomy" id="261450"/>
    <lineage>
        <taxon>Eukaryota</taxon>
        <taxon>Viridiplantae</taxon>
        <taxon>Streptophyta</taxon>
        <taxon>Embryophyta</taxon>
        <taxon>Tracheophyta</taxon>
        <taxon>Spermatophyta</taxon>
        <taxon>Magnoliopsida</taxon>
        <taxon>Ranunculales</taxon>
        <taxon>Ranunculaceae</taxon>
        <taxon>Coptidoideae</taxon>
        <taxon>Coptis</taxon>
    </lineage>
</organism>
<dbReference type="EMBL" id="JADFTS010000008">
    <property type="protein sequence ID" value="KAF9592278.1"/>
    <property type="molecule type" value="Genomic_DNA"/>
</dbReference>
<evidence type="ECO:0000256" key="7">
    <source>
        <dbReference type="ARBA" id="ARBA00022989"/>
    </source>
</evidence>
<evidence type="ECO:0000256" key="1">
    <source>
        <dbReference type="ARBA" id="ARBA00004479"/>
    </source>
</evidence>
<keyword evidence="5 13" id="KW-0732">Signal</keyword>
<dbReference type="InterPro" id="IPR003245">
    <property type="entry name" value="Phytocyanin_dom"/>
</dbReference>
<dbReference type="Pfam" id="PF02298">
    <property type="entry name" value="Cu_bind_like"/>
    <property type="match status" value="1"/>
</dbReference>
<feature type="transmembrane region" description="Helical" evidence="12">
    <location>
        <begin position="140"/>
        <end position="159"/>
    </location>
</feature>
<dbReference type="PANTHER" id="PTHR33021:SF533">
    <property type="entry name" value="PHYTOCYANIN DOMAIN-CONTAINING PROTEIN"/>
    <property type="match status" value="1"/>
</dbReference>
<feature type="chain" id="PRO_5032824826" description="Phytocyanin domain-containing protein" evidence="13">
    <location>
        <begin position="25"/>
        <end position="162"/>
    </location>
</feature>
<gene>
    <name evidence="15" type="ORF">IFM89_013504</name>
</gene>
<keyword evidence="11" id="KW-0325">Glycoprotein</keyword>
<comment type="caution">
    <text evidence="15">The sequence shown here is derived from an EMBL/GenBank/DDBJ whole genome shotgun (WGS) entry which is preliminary data.</text>
</comment>
<evidence type="ECO:0000256" key="13">
    <source>
        <dbReference type="SAM" id="SignalP"/>
    </source>
</evidence>
<name>A0A835H628_9MAGN</name>
<evidence type="ECO:0000313" key="15">
    <source>
        <dbReference type="EMBL" id="KAF9592278.1"/>
    </source>
</evidence>
<dbReference type="InterPro" id="IPR008972">
    <property type="entry name" value="Cupredoxin"/>
</dbReference>
<keyword evidence="10" id="KW-1015">Disulfide bond</keyword>
<keyword evidence="3 12" id="KW-0812">Transmembrane</keyword>
<keyword evidence="4" id="KW-0479">Metal-binding</keyword>
<evidence type="ECO:0000259" key="14">
    <source>
        <dbReference type="PROSITE" id="PS51485"/>
    </source>
</evidence>
<evidence type="ECO:0000256" key="8">
    <source>
        <dbReference type="ARBA" id="ARBA00023008"/>
    </source>
</evidence>
<dbReference type="GO" id="GO:0009610">
    <property type="term" value="P:response to symbiotic fungus"/>
    <property type="evidence" value="ECO:0007669"/>
    <property type="project" value="UniProtKB-ARBA"/>
</dbReference>
<dbReference type="PROSITE" id="PS51485">
    <property type="entry name" value="PHYTOCYANIN"/>
    <property type="match status" value="1"/>
</dbReference>
<keyword evidence="8" id="KW-0186">Copper</keyword>
<keyword evidence="16" id="KW-1185">Reference proteome</keyword>
<dbReference type="FunFam" id="2.60.40.420:FF:000067">
    <property type="entry name" value="Cupredoxin superfamily protein"/>
    <property type="match status" value="1"/>
</dbReference>
<keyword evidence="9 12" id="KW-0472">Membrane</keyword>
<proteinExistence type="predicted"/>
<dbReference type="OrthoDB" id="687943at2759"/>
<evidence type="ECO:0000256" key="3">
    <source>
        <dbReference type="ARBA" id="ARBA00022692"/>
    </source>
</evidence>
<reference evidence="15 16" key="1">
    <citation type="submission" date="2020-10" db="EMBL/GenBank/DDBJ databases">
        <title>The Coptis chinensis genome and diversification of protoberbering-type alkaloids.</title>
        <authorList>
            <person name="Wang B."/>
            <person name="Shu S."/>
            <person name="Song C."/>
            <person name="Liu Y."/>
        </authorList>
    </citation>
    <scope>NUCLEOTIDE SEQUENCE [LARGE SCALE GENOMIC DNA]</scope>
    <source>
        <strain evidence="15">HL-2020</strain>
        <tissue evidence="15">Leaf</tissue>
    </source>
</reference>
<feature type="domain" description="Phytocyanin" evidence="14">
    <location>
        <begin position="25"/>
        <end position="125"/>
    </location>
</feature>
<evidence type="ECO:0000256" key="9">
    <source>
        <dbReference type="ARBA" id="ARBA00023136"/>
    </source>
</evidence>
<evidence type="ECO:0000256" key="11">
    <source>
        <dbReference type="ARBA" id="ARBA00023180"/>
    </source>
</evidence>
<keyword evidence="7 12" id="KW-1133">Transmembrane helix</keyword>
<sequence>MSSSKQFLVTLAIVALVLPTIALATEFVVGDAAGWTKGFDYAAWAKDKEFRVGDKLLFTYPVGAHNVFRVNGTSFKDCVIPPVNEALNSGNDLINLAAPGNKWYICGVGQHCTLGGQKLSITVLPALEAPAPAPSSANGIYTSLYQVLIAAMISVVVWIQYV</sequence>
<evidence type="ECO:0000256" key="4">
    <source>
        <dbReference type="ARBA" id="ARBA00022723"/>
    </source>
</evidence>